<keyword evidence="2" id="KW-1185">Reference proteome</keyword>
<dbReference type="Proteomes" id="UP000688137">
    <property type="component" value="Unassembled WGS sequence"/>
</dbReference>
<dbReference type="EMBL" id="CAJJDM010000116">
    <property type="protein sequence ID" value="CAD8100785.1"/>
    <property type="molecule type" value="Genomic_DNA"/>
</dbReference>
<evidence type="ECO:0000313" key="1">
    <source>
        <dbReference type="EMBL" id="CAD8100785.1"/>
    </source>
</evidence>
<sequence>MIIYVVQKKYSKLERQFFDYNIDHKYIYQICYKQVNTMDLIIMQCPLQKRTPRRMDTSNHESFLLGGTTPAKIRNRKISTTSPQVRFHSQADKKFEDKGVGCDLFENTQITKTFQFNMPQIDNYQQPPLIPDKKVLKKKNGLIIFKPIPKEYHLKTFYQSPKNQTIINKTRKRDWRLKKMMDTEIMKSSLEKEKWFTDRNCRILLNDLWSDSYFL</sequence>
<gene>
    <name evidence="1" type="ORF">PPRIM_AZ9-3.1.T1130097</name>
</gene>
<proteinExistence type="predicted"/>
<accession>A0A8S1PCM0</accession>
<organism evidence="1 2">
    <name type="scientific">Paramecium primaurelia</name>
    <dbReference type="NCBI Taxonomy" id="5886"/>
    <lineage>
        <taxon>Eukaryota</taxon>
        <taxon>Sar</taxon>
        <taxon>Alveolata</taxon>
        <taxon>Ciliophora</taxon>
        <taxon>Intramacronucleata</taxon>
        <taxon>Oligohymenophorea</taxon>
        <taxon>Peniculida</taxon>
        <taxon>Parameciidae</taxon>
        <taxon>Paramecium</taxon>
    </lineage>
</organism>
<reference evidence="1" key="1">
    <citation type="submission" date="2021-01" db="EMBL/GenBank/DDBJ databases">
        <authorList>
            <consortium name="Genoscope - CEA"/>
            <person name="William W."/>
        </authorList>
    </citation>
    <scope>NUCLEOTIDE SEQUENCE</scope>
</reference>
<comment type="caution">
    <text evidence="1">The sequence shown here is derived from an EMBL/GenBank/DDBJ whole genome shotgun (WGS) entry which is preliminary data.</text>
</comment>
<dbReference type="OMA" id="MMDTEIM"/>
<dbReference type="AlphaFoldDB" id="A0A8S1PCM0"/>
<name>A0A8S1PCM0_PARPR</name>
<evidence type="ECO:0000313" key="2">
    <source>
        <dbReference type="Proteomes" id="UP000688137"/>
    </source>
</evidence>
<protein>
    <submittedName>
        <fullName evidence="1">Uncharacterized protein</fullName>
    </submittedName>
</protein>